<reference evidence="1" key="1">
    <citation type="submission" date="2021-02" db="EMBL/GenBank/DDBJ databases">
        <authorList>
            <person name="Dougan E. K."/>
            <person name="Rhodes N."/>
            <person name="Thang M."/>
            <person name="Chan C."/>
        </authorList>
    </citation>
    <scope>NUCLEOTIDE SEQUENCE</scope>
</reference>
<dbReference type="Proteomes" id="UP000654075">
    <property type="component" value="Unassembled WGS sequence"/>
</dbReference>
<keyword evidence="2" id="KW-1185">Reference proteome</keyword>
<dbReference type="AlphaFoldDB" id="A0A813D8K2"/>
<protein>
    <submittedName>
        <fullName evidence="1">Uncharacterized protein</fullName>
    </submittedName>
</protein>
<sequence>ERGQWVITAPEILGDSRAVLARIQSRAWWPWEAHLGSTTAAASLGAAPFATMAPWHGGAALLAGARVNWEVADHKGGFREARNMLVDLECPKKAIISMHPDAKHPFA</sequence>
<dbReference type="EMBL" id="CAJNNV010000258">
    <property type="protein sequence ID" value="CAE8581972.1"/>
    <property type="molecule type" value="Genomic_DNA"/>
</dbReference>
<accession>A0A813D8K2</accession>
<organism evidence="1 2">
    <name type="scientific">Polarella glacialis</name>
    <name type="common">Dinoflagellate</name>
    <dbReference type="NCBI Taxonomy" id="89957"/>
    <lineage>
        <taxon>Eukaryota</taxon>
        <taxon>Sar</taxon>
        <taxon>Alveolata</taxon>
        <taxon>Dinophyceae</taxon>
        <taxon>Suessiales</taxon>
        <taxon>Suessiaceae</taxon>
        <taxon>Polarella</taxon>
    </lineage>
</organism>
<feature type="non-terminal residue" evidence="1">
    <location>
        <position position="107"/>
    </location>
</feature>
<evidence type="ECO:0000313" key="2">
    <source>
        <dbReference type="Proteomes" id="UP000654075"/>
    </source>
</evidence>
<name>A0A813D8K2_POLGL</name>
<dbReference type="OrthoDB" id="406009at2759"/>
<proteinExistence type="predicted"/>
<comment type="caution">
    <text evidence="1">The sequence shown here is derived from an EMBL/GenBank/DDBJ whole genome shotgun (WGS) entry which is preliminary data.</text>
</comment>
<feature type="non-terminal residue" evidence="1">
    <location>
        <position position="1"/>
    </location>
</feature>
<evidence type="ECO:0000313" key="1">
    <source>
        <dbReference type="EMBL" id="CAE8581972.1"/>
    </source>
</evidence>
<gene>
    <name evidence="1" type="ORF">PGLA1383_LOCUS973</name>
</gene>